<dbReference type="CDD" id="cd17080">
    <property type="entry name" value="Ubl_SLD2_Esc2_like"/>
    <property type="match status" value="1"/>
</dbReference>
<reference evidence="4" key="1">
    <citation type="submission" date="2020-11" db="EMBL/GenBank/DDBJ databases">
        <title>Kefir isolates.</title>
        <authorList>
            <person name="Marcisauskas S."/>
            <person name="Kim Y."/>
            <person name="Blasche S."/>
        </authorList>
    </citation>
    <scope>NUCLEOTIDE SEQUENCE</scope>
    <source>
        <strain evidence="4">Olga-1</strain>
    </source>
</reference>
<feature type="region of interest" description="Disordered" evidence="2">
    <location>
        <begin position="19"/>
        <end position="85"/>
    </location>
</feature>
<evidence type="ECO:0000313" key="5">
    <source>
        <dbReference type="Proteomes" id="UP000697127"/>
    </source>
</evidence>
<sequence length="566" mass="64114">MQASDDFFAFNDDMAVISPPKKKKKKKVKKVKSEVSPSNLPSPLVTGVSKLNSSENSFSATLSTTSCPSVNINKKTSQKQTEDDQQEATLTNILGLSTFAESEQEKNKQIHDEINSSKFLRSNNQTNSSFEFYDSMLDRENRRRTTHIVNSSDDDSDDDVIKDDFLTSINSYVSELKAKENEIQNLLESYQRDEVTIKGVVYQAKSVKFELHIDIQAAGQVSGSYDLQVKASTKIGKIINKLMPLFNEGANPQCTQEEWGSLVMYIQKLNIILNPSLKCMSLLGYKNLLDISKHGADFEVFALITNEAYAEMLHSQENIKRQQKSTPDLENQLANDDIFIKIIIEDPQKEKINEVIDVDKTSLQEESEEPKRIFSLTLSVSQGIPISELLQLYKYKASLPIDLRTNIQQNGINLDVTKTLVELQIKNDQVFQISYSIDELLELQTMMENNDFNANDDDDDDDDDDEDENDAKDFSEKNEQESATIESENAGPGFIIFVVGKDKKRYKVHVRPNTKILDISNFYKEKAGLAPDTKIDLLFDDEKLDMNGIVADTELEEDFMIDVVIN</sequence>
<keyword evidence="1" id="KW-0175">Coiled coil</keyword>
<keyword evidence="5" id="KW-1185">Reference proteome</keyword>
<evidence type="ECO:0000259" key="3">
    <source>
        <dbReference type="Pfam" id="PF11976"/>
    </source>
</evidence>
<protein>
    <recommendedName>
        <fullName evidence="3">Rad60/SUMO-like domain-containing protein</fullName>
    </recommendedName>
</protein>
<comment type="caution">
    <text evidence="4">The sequence shown here is derived from an EMBL/GenBank/DDBJ whole genome shotgun (WGS) entry which is preliminary data.</text>
</comment>
<name>A0A9P7BD95_9ASCO</name>
<organism evidence="4 5">
    <name type="scientific">Pichia californica</name>
    <dbReference type="NCBI Taxonomy" id="460514"/>
    <lineage>
        <taxon>Eukaryota</taxon>
        <taxon>Fungi</taxon>
        <taxon>Dikarya</taxon>
        <taxon>Ascomycota</taxon>
        <taxon>Saccharomycotina</taxon>
        <taxon>Pichiomycetes</taxon>
        <taxon>Pichiales</taxon>
        <taxon>Pichiaceae</taxon>
        <taxon>Pichia</taxon>
    </lineage>
</organism>
<feature type="compositionally biased region" description="Basic and acidic residues" evidence="2">
    <location>
        <begin position="471"/>
        <end position="480"/>
    </location>
</feature>
<evidence type="ECO:0000256" key="1">
    <source>
        <dbReference type="SAM" id="Coils"/>
    </source>
</evidence>
<gene>
    <name evidence="4" type="ORF">C6P40_001840</name>
</gene>
<feature type="coiled-coil region" evidence="1">
    <location>
        <begin position="169"/>
        <end position="196"/>
    </location>
</feature>
<feature type="region of interest" description="Disordered" evidence="2">
    <location>
        <begin position="450"/>
        <end position="485"/>
    </location>
</feature>
<dbReference type="SUPFAM" id="SSF54236">
    <property type="entry name" value="Ubiquitin-like"/>
    <property type="match status" value="1"/>
</dbReference>
<feature type="compositionally biased region" description="Polar residues" evidence="2">
    <location>
        <begin position="49"/>
        <end position="79"/>
    </location>
</feature>
<feature type="compositionally biased region" description="Acidic residues" evidence="2">
    <location>
        <begin position="454"/>
        <end position="470"/>
    </location>
</feature>
<dbReference type="Proteomes" id="UP000697127">
    <property type="component" value="Unassembled WGS sequence"/>
</dbReference>
<dbReference type="Pfam" id="PF11976">
    <property type="entry name" value="Rad60-SLD"/>
    <property type="match status" value="1"/>
</dbReference>
<dbReference type="EMBL" id="PUHW01000212">
    <property type="protein sequence ID" value="KAG0687812.1"/>
    <property type="molecule type" value="Genomic_DNA"/>
</dbReference>
<dbReference type="Gene3D" id="3.10.20.90">
    <property type="entry name" value="Phosphatidylinositol 3-kinase Catalytic Subunit, Chain A, domain 1"/>
    <property type="match status" value="1"/>
</dbReference>
<accession>A0A9P7BD95</accession>
<dbReference type="OrthoDB" id="3365399at2759"/>
<proteinExistence type="predicted"/>
<dbReference type="InterPro" id="IPR022617">
    <property type="entry name" value="Rad60/SUMO-like_dom"/>
</dbReference>
<evidence type="ECO:0000313" key="4">
    <source>
        <dbReference type="EMBL" id="KAG0687812.1"/>
    </source>
</evidence>
<evidence type="ECO:0000256" key="2">
    <source>
        <dbReference type="SAM" id="MobiDB-lite"/>
    </source>
</evidence>
<dbReference type="InterPro" id="IPR029071">
    <property type="entry name" value="Ubiquitin-like_domsf"/>
</dbReference>
<dbReference type="AlphaFoldDB" id="A0A9P7BD95"/>
<feature type="domain" description="Rad60/SUMO-like" evidence="3">
    <location>
        <begin position="496"/>
        <end position="565"/>
    </location>
</feature>
<feature type="compositionally biased region" description="Basic residues" evidence="2">
    <location>
        <begin position="20"/>
        <end position="30"/>
    </location>
</feature>